<dbReference type="AlphaFoldDB" id="A0A3B7R7L6"/>
<dbReference type="PROSITE" id="PS51257">
    <property type="entry name" value="PROKAR_LIPOPROTEIN"/>
    <property type="match status" value="1"/>
</dbReference>
<dbReference type="OrthoDB" id="886805at2"/>
<dbReference type="RefSeq" id="WP_119444655.1">
    <property type="nucleotide sequence ID" value="NZ_CP032317.1"/>
</dbReference>
<sequence length="250" mass="28435">MKSTVLSSLFAASLLACLAPGAAAQTRPAGTPAPASQQAKKPQQQTPPAQKPAQRPATSSTSTEVRQAATSVERDLGIFRDWVNDKLERAETGARRDLPRVMDEFDYQSKRIDKAVDSLSAQGKREYGNLKSRYHNWEATQRRLQEEAGQPQTQQQAQAQILGENVNLATVRASEMHDLYGRFIDYVRVNRHDWEPEEWAVASNVLTKLNTRYEKVREQIPMEERLRIRSWQAEFRTLEKAKQTKKALDE</sequence>
<feature type="chain" id="PRO_5017739512" description="DUF349 domain-containing protein" evidence="2">
    <location>
        <begin position="25"/>
        <end position="250"/>
    </location>
</feature>
<feature type="compositionally biased region" description="Polar residues" evidence="1">
    <location>
        <begin position="59"/>
        <end position="69"/>
    </location>
</feature>
<accession>A0A3B7R7L6</accession>
<feature type="compositionally biased region" description="Low complexity" evidence="1">
    <location>
        <begin position="32"/>
        <end position="58"/>
    </location>
</feature>
<evidence type="ECO:0000256" key="2">
    <source>
        <dbReference type="SAM" id="SignalP"/>
    </source>
</evidence>
<evidence type="ECO:0008006" key="5">
    <source>
        <dbReference type="Google" id="ProtNLM"/>
    </source>
</evidence>
<protein>
    <recommendedName>
        <fullName evidence="5">DUF349 domain-containing protein</fullName>
    </recommendedName>
</protein>
<gene>
    <name evidence="3" type="ORF">D3Y59_08440</name>
</gene>
<dbReference type="EMBL" id="CP032317">
    <property type="protein sequence ID" value="AYA37079.1"/>
    <property type="molecule type" value="Genomic_DNA"/>
</dbReference>
<feature type="signal peptide" evidence="2">
    <location>
        <begin position="1"/>
        <end position="24"/>
    </location>
</feature>
<dbReference type="KEGG" id="hyh:D3Y59_08440"/>
<organism evidence="3 4">
    <name type="scientific">Hymenobacter oligotrophus</name>
    <dbReference type="NCBI Taxonomy" id="2319843"/>
    <lineage>
        <taxon>Bacteria</taxon>
        <taxon>Pseudomonadati</taxon>
        <taxon>Bacteroidota</taxon>
        <taxon>Cytophagia</taxon>
        <taxon>Cytophagales</taxon>
        <taxon>Hymenobacteraceae</taxon>
        <taxon>Hymenobacter</taxon>
    </lineage>
</organism>
<evidence type="ECO:0000313" key="3">
    <source>
        <dbReference type="EMBL" id="AYA37079.1"/>
    </source>
</evidence>
<keyword evidence="2" id="KW-0732">Signal</keyword>
<evidence type="ECO:0000313" key="4">
    <source>
        <dbReference type="Proteomes" id="UP000262802"/>
    </source>
</evidence>
<dbReference type="Proteomes" id="UP000262802">
    <property type="component" value="Chromosome"/>
</dbReference>
<feature type="region of interest" description="Disordered" evidence="1">
    <location>
        <begin position="22"/>
        <end position="69"/>
    </location>
</feature>
<name>A0A3B7R7L6_9BACT</name>
<proteinExistence type="predicted"/>
<evidence type="ECO:0000256" key="1">
    <source>
        <dbReference type="SAM" id="MobiDB-lite"/>
    </source>
</evidence>
<keyword evidence="4" id="KW-1185">Reference proteome</keyword>
<reference evidence="3 4" key="1">
    <citation type="submission" date="2018-09" db="EMBL/GenBank/DDBJ databases">
        <title>Hymenobacter medium sp. nov., isolated from R2A medium.</title>
        <authorList>
            <person name="Yingchao G."/>
        </authorList>
    </citation>
    <scope>NUCLEOTIDE SEQUENCE [LARGE SCALE GENOMIC DNA]</scope>
    <source>
        <strain evidence="4">sh-6</strain>
    </source>
</reference>